<evidence type="ECO:0000313" key="1">
    <source>
        <dbReference type="EMBL" id="SVC96151.1"/>
    </source>
</evidence>
<proteinExistence type="predicted"/>
<reference evidence="1" key="1">
    <citation type="submission" date="2018-05" db="EMBL/GenBank/DDBJ databases">
        <authorList>
            <person name="Lanie J.A."/>
            <person name="Ng W.-L."/>
            <person name="Kazmierczak K.M."/>
            <person name="Andrzejewski T.M."/>
            <person name="Davidsen T.M."/>
            <person name="Wayne K.J."/>
            <person name="Tettelin H."/>
            <person name="Glass J.I."/>
            <person name="Rusch D."/>
            <person name="Podicherti R."/>
            <person name="Tsui H.-C.T."/>
            <person name="Winkler M.E."/>
        </authorList>
    </citation>
    <scope>NUCLEOTIDE SEQUENCE</scope>
</reference>
<feature type="non-terminal residue" evidence="1">
    <location>
        <position position="64"/>
    </location>
</feature>
<name>A0A382RHQ8_9ZZZZ</name>
<dbReference type="EMBL" id="UINC01121180">
    <property type="protein sequence ID" value="SVC96151.1"/>
    <property type="molecule type" value="Genomic_DNA"/>
</dbReference>
<dbReference type="AlphaFoldDB" id="A0A382RHQ8"/>
<protein>
    <submittedName>
        <fullName evidence="1">Uncharacterized protein</fullName>
    </submittedName>
</protein>
<accession>A0A382RHQ8</accession>
<organism evidence="1">
    <name type="scientific">marine metagenome</name>
    <dbReference type="NCBI Taxonomy" id="408172"/>
    <lineage>
        <taxon>unclassified sequences</taxon>
        <taxon>metagenomes</taxon>
        <taxon>ecological metagenomes</taxon>
    </lineage>
</organism>
<gene>
    <name evidence="1" type="ORF">METZ01_LOCUS349005</name>
</gene>
<sequence>MYSQIQILNKFKTGREKNLQLFFGKSLIKNIKICDIYRFNGNLNKDDYSLACELLSNPISQQVF</sequence>